<gene>
    <name evidence="1" type="ORF">HERILL_LOCUS13377</name>
</gene>
<dbReference type="PANTHER" id="PTHR28653">
    <property type="match status" value="1"/>
</dbReference>
<dbReference type="GO" id="GO:0003697">
    <property type="term" value="F:single-stranded DNA binding"/>
    <property type="evidence" value="ECO:0007669"/>
    <property type="project" value="TreeGrafter"/>
</dbReference>
<dbReference type="GO" id="GO:0000724">
    <property type="term" value="P:double-strand break repair via homologous recombination"/>
    <property type="evidence" value="ECO:0007669"/>
    <property type="project" value="TreeGrafter"/>
</dbReference>
<proteinExistence type="predicted"/>
<keyword evidence="2" id="KW-1185">Reference proteome</keyword>
<accession>A0A7R8V2D8</accession>
<dbReference type="OrthoDB" id="8046114at2759"/>
<protein>
    <submittedName>
        <fullName evidence="1">Uncharacterized protein</fullName>
    </submittedName>
</protein>
<organism evidence="1 2">
    <name type="scientific">Hermetia illucens</name>
    <name type="common">Black soldier fly</name>
    <dbReference type="NCBI Taxonomy" id="343691"/>
    <lineage>
        <taxon>Eukaryota</taxon>
        <taxon>Metazoa</taxon>
        <taxon>Ecdysozoa</taxon>
        <taxon>Arthropoda</taxon>
        <taxon>Hexapoda</taxon>
        <taxon>Insecta</taxon>
        <taxon>Pterygota</taxon>
        <taxon>Neoptera</taxon>
        <taxon>Endopterygota</taxon>
        <taxon>Diptera</taxon>
        <taxon>Brachycera</taxon>
        <taxon>Stratiomyomorpha</taxon>
        <taxon>Stratiomyidae</taxon>
        <taxon>Hermetiinae</taxon>
        <taxon>Hermetia</taxon>
    </lineage>
</organism>
<dbReference type="AlphaFoldDB" id="A0A7R8V2D8"/>
<reference evidence="1 2" key="1">
    <citation type="submission" date="2020-11" db="EMBL/GenBank/DDBJ databases">
        <authorList>
            <person name="Wallbank WR R."/>
            <person name="Pardo Diaz C."/>
            <person name="Kozak K."/>
            <person name="Martin S."/>
            <person name="Jiggins C."/>
            <person name="Moest M."/>
            <person name="Warren A I."/>
            <person name="Generalovic N T."/>
            <person name="Byers J.R.P. K."/>
            <person name="Montejo-Kovacevich G."/>
            <person name="Yen C E."/>
        </authorList>
    </citation>
    <scope>NUCLEOTIDE SEQUENCE [LARGE SCALE GENOMIC DNA]</scope>
</reference>
<dbReference type="EMBL" id="LR899013">
    <property type="protein sequence ID" value="CAD7090922.1"/>
    <property type="molecule type" value="Genomic_DNA"/>
</dbReference>
<dbReference type="PANTHER" id="PTHR28653:SF1">
    <property type="entry name" value="ATPASE SWSAP1"/>
    <property type="match status" value="1"/>
</dbReference>
<dbReference type="InParanoid" id="A0A7R8V2D8"/>
<evidence type="ECO:0000313" key="2">
    <source>
        <dbReference type="Proteomes" id="UP000594454"/>
    </source>
</evidence>
<sequence>MNFVDAENYLLVKQGEGAKEELFKLAVHFAEKSNTVLYISSKPLKSLPAVEIPDRDVLKRIIFMYFEQIHQLTGKLLELHSFSITPKLIIMESLHEFKSENSDADIDKHSLAISALFNGMQYLRRQLGSGCTSVVSVDSLRSNVNLQTLVDLYYYKTAIYSLDSIFNKDV</sequence>
<dbReference type="Proteomes" id="UP000594454">
    <property type="component" value="Chromosome 5"/>
</dbReference>
<dbReference type="GO" id="GO:0097196">
    <property type="term" value="C:Shu complex"/>
    <property type="evidence" value="ECO:0007669"/>
    <property type="project" value="TreeGrafter"/>
</dbReference>
<evidence type="ECO:0000313" key="1">
    <source>
        <dbReference type="EMBL" id="CAD7090922.1"/>
    </source>
</evidence>
<name>A0A7R8V2D8_HERIL</name>
<dbReference type="OMA" id="KTEMYDE"/>